<dbReference type="AlphaFoldDB" id="A0A4U0W8U3"/>
<evidence type="ECO:0000259" key="3">
    <source>
        <dbReference type="Pfam" id="PF00561"/>
    </source>
</evidence>
<dbReference type="PRINTS" id="PR00793">
    <property type="entry name" value="PROAMNOPTASE"/>
</dbReference>
<protein>
    <recommendedName>
        <fullName evidence="3">AB hydrolase-1 domain-containing protein</fullName>
    </recommendedName>
</protein>
<evidence type="ECO:0000313" key="5">
    <source>
        <dbReference type="Proteomes" id="UP000308768"/>
    </source>
</evidence>
<evidence type="ECO:0000256" key="2">
    <source>
        <dbReference type="ARBA" id="ARBA00022801"/>
    </source>
</evidence>
<sequence>MVSIKITEGEADFDVPSAGKKCKTWYRIYGDIESGVRPLIALHGGPGVGHNYLESLADLTGKYSIPVIIYDQLGTANSTHLREKHGDTSFWTVELFLKELDNLLQHLGIDSSYNLYGNSWGGMLGAEHAVLQPRGLHRLIIADSPASMVTWVEEANRLRKQLPQDVQEALQEHEDNGTTESKEYEAAVEVFYAKHVCRIDPMPKEVLDTFENIKVDPTVYHTMNGPSEFFVIGSLKSWDITDRLKNIQAPTLLINGYYDEATDSVSEPYFREVPHIKWFTFAESSHMPHWEERDRFMEVVSGFLEY</sequence>
<keyword evidence="5" id="KW-1185">Reference proteome</keyword>
<dbReference type="Proteomes" id="UP000308768">
    <property type="component" value="Unassembled WGS sequence"/>
</dbReference>
<dbReference type="SUPFAM" id="SSF53474">
    <property type="entry name" value="alpha/beta-Hydrolases"/>
    <property type="match status" value="1"/>
</dbReference>
<evidence type="ECO:0000313" key="4">
    <source>
        <dbReference type="EMBL" id="TKA58583.1"/>
    </source>
</evidence>
<accession>A0A4U0W8U3</accession>
<dbReference type="GO" id="GO:0008233">
    <property type="term" value="F:peptidase activity"/>
    <property type="evidence" value="ECO:0007669"/>
    <property type="project" value="InterPro"/>
</dbReference>
<proteinExistence type="inferred from homology"/>
<dbReference type="PANTHER" id="PTHR43798:SF33">
    <property type="entry name" value="HYDROLASE, PUTATIVE (AFU_ORTHOLOGUE AFUA_2G14860)-RELATED"/>
    <property type="match status" value="1"/>
</dbReference>
<dbReference type="PIRSF" id="PIRSF005539">
    <property type="entry name" value="Pept_S33_TRI_F1"/>
    <property type="match status" value="1"/>
</dbReference>
<evidence type="ECO:0000256" key="1">
    <source>
        <dbReference type="ARBA" id="ARBA00010088"/>
    </source>
</evidence>
<dbReference type="InterPro" id="IPR005945">
    <property type="entry name" value="Pro_imino_pep"/>
</dbReference>
<reference evidence="4 5" key="1">
    <citation type="submission" date="2017-03" db="EMBL/GenBank/DDBJ databases">
        <title>Genomes of endolithic fungi from Antarctica.</title>
        <authorList>
            <person name="Coleine C."/>
            <person name="Masonjones S."/>
            <person name="Stajich J.E."/>
        </authorList>
    </citation>
    <scope>NUCLEOTIDE SEQUENCE [LARGE SCALE GENOMIC DNA]</scope>
    <source>
        <strain evidence="4 5">CCFEE 5187</strain>
    </source>
</reference>
<dbReference type="InterPro" id="IPR029058">
    <property type="entry name" value="AB_hydrolase_fold"/>
</dbReference>
<dbReference type="GO" id="GO:0006508">
    <property type="term" value="P:proteolysis"/>
    <property type="evidence" value="ECO:0007669"/>
    <property type="project" value="InterPro"/>
</dbReference>
<dbReference type="STRING" id="331657.A0A4U0W8U3"/>
<comment type="similarity">
    <text evidence="1">Belongs to the peptidase S33 family.</text>
</comment>
<comment type="caution">
    <text evidence="4">The sequence shown here is derived from an EMBL/GenBank/DDBJ whole genome shotgun (WGS) entry which is preliminary data.</text>
</comment>
<dbReference type="InterPro" id="IPR050266">
    <property type="entry name" value="AB_hydrolase_sf"/>
</dbReference>
<name>A0A4U0W8U3_9PEZI</name>
<keyword evidence="2" id="KW-0378">Hydrolase</keyword>
<dbReference type="PANTHER" id="PTHR43798">
    <property type="entry name" value="MONOACYLGLYCEROL LIPASE"/>
    <property type="match status" value="1"/>
</dbReference>
<feature type="domain" description="AB hydrolase-1" evidence="3">
    <location>
        <begin position="38"/>
        <end position="292"/>
    </location>
</feature>
<dbReference type="OrthoDB" id="190201at2759"/>
<dbReference type="Gene3D" id="3.40.50.1820">
    <property type="entry name" value="alpha/beta hydrolase"/>
    <property type="match status" value="1"/>
</dbReference>
<dbReference type="Pfam" id="PF00561">
    <property type="entry name" value="Abhydrolase_1"/>
    <property type="match status" value="1"/>
</dbReference>
<dbReference type="NCBIfam" id="TIGR01250">
    <property type="entry name" value="pro_imino_pep_2"/>
    <property type="match status" value="1"/>
</dbReference>
<dbReference type="InterPro" id="IPR000073">
    <property type="entry name" value="AB_hydrolase_1"/>
</dbReference>
<gene>
    <name evidence="4" type="ORF">B0A49_10011</name>
</gene>
<dbReference type="GO" id="GO:0016020">
    <property type="term" value="C:membrane"/>
    <property type="evidence" value="ECO:0007669"/>
    <property type="project" value="TreeGrafter"/>
</dbReference>
<organism evidence="4 5">
    <name type="scientific">Cryomyces minteri</name>
    <dbReference type="NCBI Taxonomy" id="331657"/>
    <lineage>
        <taxon>Eukaryota</taxon>
        <taxon>Fungi</taxon>
        <taxon>Dikarya</taxon>
        <taxon>Ascomycota</taxon>
        <taxon>Pezizomycotina</taxon>
        <taxon>Dothideomycetes</taxon>
        <taxon>Dothideomycetes incertae sedis</taxon>
        <taxon>Cryomyces</taxon>
    </lineage>
</organism>
<dbReference type="EMBL" id="NAJN01002059">
    <property type="protein sequence ID" value="TKA58583.1"/>
    <property type="molecule type" value="Genomic_DNA"/>
</dbReference>
<dbReference type="InterPro" id="IPR002410">
    <property type="entry name" value="Peptidase_S33"/>
</dbReference>